<dbReference type="Gene3D" id="1.20.120.1760">
    <property type="match status" value="1"/>
</dbReference>
<keyword evidence="3" id="KW-0812">Transmembrane</keyword>
<dbReference type="PROSITE" id="PS00379">
    <property type="entry name" value="CDP_ALCOHOL_P_TRANSF"/>
    <property type="match status" value="1"/>
</dbReference>
<feature type="transmembrane region" description="Helical" evidence="3">
    <location>
        <begin position="325"/>
        <end position="346"/>
    </location>
</feature>
<dbReference type="InterPro" id="IPR043130">
    <property type="entry name" value="CDP-OH_PTrfase_TM_dom"/>
</dbReference>
<dbReference type="EMBL" id="JACHNY010000001">
    <property type="protein sequence ID" value="MBB4616037.1"/>
    <property type="molecule type" value="Genomic_DNA"/>
</dbReference>
<dbReference type="Proteomes" id="UP000574769">
    <property type="component" value="Unassembled WGS sequence"/>
</dbReference>
<organism evidence="4 5">
    <name type="scientific">Sphingomonas abaci</name>
    <dbReference type="NCBI Taxonomy" id="237611"/>
    <lineage>
        <taxon>Bacteria</taxon>
        <taxon>Pseudomonadati</taxon>
        <taxon>Pseudomonadota</taxon>
        <taxon>Alphaproteobacteria</taxon>
        <taxon>Sphingomonadales</taxon>
        <taxon>Sphingomonadaceae</taxon>
        <taxon>Sphingomonas</taxon>
    </lineage>
</organism>
<dbReference type="Pfam" id="PF01066">
    <property type="entry name" value="CDP-OH_P_transf"/>
    <property type="match status" value="1"/>
</dbReference>
<protein>
    <submittedName>
        <fullName evidence="4">CDP-L-myo-inositol myo-inositolphosphotransferase</fullName>
        <ecNumber evidence="4">2.7.8.34</ecNumber>
    </submittedName>
</protein>
<dbReference type="RefSeq" id="WP_184110616.1">
    <property type="nucleotide sequence ID" value="NZ_JACHNY010000001.1"/>
</dbReference>
<feature type="transmembrane region" description="Helical" evidence="3">
    <location>
        <begin position="300"/>
        <end position="319"/>
    </location>
</feature>
<evidence type="ECO:0000313" key="5">
    <source>
        <dbReference type="Proteomes" id="UP000574769"/>
    </source>
</evidence>
<keyword evidence="3" id="KW-1133">Transmembrane helix</keyword>
<dbReference type="AlphaFoldDB" id="A0A7W7EW00"/>
<evidence type="ECO:0000313" key="4">
    <source>
        <dbReference type="EMBL" id="MBB4616037.1"/>
    </source>
</evidence>
<comment type="caution">
    <text evidence="4">The sequence shown here is derived from an EMBL/GenBank/DDBJ whole genome shotgun (WGS) entry which is preliminary data.</text>
</comment>
<comment type="similarity">
    <text evidence="2">Belongs to the CDP-alcohol phosphatidyltransferase class-I family.</text>
</comment>
<keyword evidence="5" id="KW-1185">Reference proteome</keyword>
<evidence type="ECO:0000256" key="1">
    <source>
        <dbReference type="ARBA" id="ARBA00022679"/>
    </source>
</evidence>
<evidence type="ECO:0000256" key="3">
    <source>
        <dbReference type="SAM" id="Phobius"/>
    </source>
</evidence>
<gene>
    <name evidence="4" type="ORF">GGQ96_000143</name>
</gene>
<dbReference type="GO" id="GO:0016020">
    <property type="term" value="C:membrane"/>
    <property type="evidence" value="ECO:0007669"/>
    <property type="project" value="InterPro"/>
</dbReference>
<evidence type="ECO:0000256" key="2">
    <source>
        <dbReference type="RuleBase" id="RU003750"/>
    </source>
</evidence>
<name>A0A7W7EW00_9SPHN</name>
<accession>A0A7W7EW00</accession>
<dbReference type="EC" id="2.7.8.34" evidence="4"/>
<dbReference type="InterPro" id="IPR048254">
    <property type="entry name" value="CDP_ALCOHOL_P_TRANSF_CS"/>
</dbReference>
<sequence length="364" mass="37955">MSHIFLVFENAATVECNVAGLPAGARAVHALTRDDGISGCTLVADQGWTASGELILECERLAPGLPVVFAQTPPAGDAMAVCGEAFVAALARHHGSASRDDLLFALMDARRRRTAPQNALRRASRDILAATGKRGDGIVSRYVNRPISRAISGQLLKVHGVEPSHASIGTALLGLCMALALVLGRDAGLIAGALLFQAASIFDGVDGEMARATFRTSRTGAALDSAIDAATNLGFVLGVTVNVALAGDRLAASAGGIALVALAAGLALIGRRARATRQPLNFDVVKGHLRQRSHTMVMDCLIHLTMRDFYALACALLILAGFTHFVLLAFATVAIGWFGVTAFVLARTSQKFSVASKPVTPPLT</sequence>
<feature type="transmembrane region" description="Helical" evidence="3">
    <location>
        <begin position="251"/>
        <end position="269"/>
    </location>
</feature>
<dbReference type="GO" id="GO:0008654">
    <property type="term" value="P:phospholipid biosynthetic process"/>
    <property type="evidence" value="ECO:0007669"/>
    <property type="project" value="InterPro"/>
</dbReference>
<reference evidence="4 5" key="1">
    <citation type="submission" date="2020-08" db="EMBL/GenBank/DDBJ databases">
        <title>Genomic Encyclopedia of Type Strains, Phase IV (KMG-IV): sequencing the most valuable type-strain genomes for metagenomic binning, comparative biology and taxonomic classification.</title>
        <authorList>
            <person name="Goeker M."/>
        </authorList>
    </citation>
    <scope>NUCLEOTIDE SEQUENCE [LARGE SCALE GENOMIC DNA]</scope>
    <source>
        <strain evidence="4 5">DSM 15867</strain>
    </source>
</reference>
<keyword evidence="3" id="KW-0472">Membrane</keyword>
<keyword evidence="1 2" id="KW-0808">Transferase</keyword>
<dbReference type="InterPro" id="IPR000462">
    <property type="entry name" value="CDP-OH_P_trans"/>
</dbReference>
<proteinExistence type="inferred from homology"/>
<dbReference type="GO" id="GO:0016780">
    <property type="term" value="F:phosphotransferase activity, for other substituted phosphate groups"/>
    <property type="evidence" value="ECO:0007669"/>
    <property type="project" value="InterPro"/>
</dbReference>